<dbReference type="Gene3D" id="3.40.190.80">
    <property type="match status" value="1"/>
</dbReference>
<name>A0A839E1Q9_9PSEU</name>
<dbReference type="GO" id="GO:0008934">
    <property type="term" value="F:inositol monophosphate 1-phosphatase activity"/>
    <property type="evidence" value="ECO:0007669"/>
    <property type="project" value="InterPro"/>
</dbReference>
<accession>A0A839E1Q9</accession>
<evidence type="ECO:0000256" key="4">
    <source>
        <dbReference type="ARBA" id="ARBA00022723"/>
    </source>
</evidence>
<dbReference type="PANTHER" id="PTHR20854">
    <property type="entry name" value="INOSITOL MONOPHOSPHATASE"/>
    <property type="match status" value="1"/>
</dbReference>
<organism evidence="9 10">
    <name type="scientific">Halosaccharopolyspora lacisalsi</name>
    <dbReference type="NCBI Taxonomy" id="1000566"/>
    <lineage>
        <taxon>Bacteria</taxon>
        <taxon>Bacillati</taxon>
        <taxon>Actinomycetota</taxon>
        <taxon>Actinomycetes</taxon>
        <taxon>Pseudonocardiales</taxon>
        <taxon>Pseudonocardiaceae</taxon>
        <taxon>Halosaccharopolyspora</taxon>
    </lineage>
</organism>
<dbReference type="Gene3D" id="3.30.540.10">
    <property type="entry name" value="Fructose-1,6-Bisphosphatase, subunit A, domain 1"/>
    <property type="match status" value="1"/>
</dbReference>
<dbReference type="AlphaFoldDB" id="A0A839E1Q9"/>
<comment type="cofactor">
    <cofactor evidence="2 7 8">
        <name>Mg(2+)</name>
        <dbReference type="ChEBI" id="CHEBI:18420"/>
    </cofactor>
</comment>
<evidence type="ECO:0000256" key="7">
    <source>
        <dbReference type="PIRSR" id="PIRSR600760-2"/>
    </source>
</evidence>
<keyword evidence="4 7" id="KW-0479">Metal-binding</keyword>
<comment type="similarity">
    <text evidence="3 8">Belongs to the inositol monophosphatase superfamily.</text>
</comment>
<dbReference type="Pfam" id="PF00459">
    <property type="entry name" value="Inositol_P"/>
    <property type="match status" value="1"/>
</dbReference>
<dbReference type="Proteomes" id="UP000569329">
    <property type="component" value="Unassembled WGS sequence"/>
</dbReference>
<comment type="catalytic activity">
    <reaction evidence="1 8">
        <text>a myo-inositol phosphate + H2O = myo-inositol + phosphate</text>
        <dbReference type="Rhea" id="RHEA:24056"/>
        <dbReference type="ChEBI" id="CHEBI:15377"/>
        <dbReference type="ChEBI" id="CHEBI:17268"/>
        <dbReference type="ChEBI" id="CHEBI:43474"/>
        <dbReference type="ChEBI" id="CHEBI:84139"/>
        <dbReference type="EC" id="3.1.3.25"/>
    </reaction>
</comment>
<keyword evidence="5 8" id="KW-0378">Hydrolase</keyword>
<dbReference type="InterPro" id="IPR020550">
    <property type="entry name" value="Inositol_monophosphatase_CS"/>
</dbReference>
<sequence length="286" mass="30425">MQTLTALWCDVFVGLVNEYDVRELRTVAVRIAGLAAELASTLREEVTARGDVDTKSTETDVVTAADRAAERLIRDELAELRPNEPVLGEEEGGDTSLSGLRWVVDPIDGTVNYLYGYPWFSVSIAAQVDGVSVAGAVVEPCSGRVWSAALGQGADLDGKPLHVSASERLDLALIGTGFSYDQERRNAQAGAVARLVGEIRDIRRGGVASLDLCAVAAGWLDGYYEYGLKRWDWAAGSLIAQEAGALVRLPESGTDDGLGDEAILCVTPRIADDLATALKRSGATEV</sequence>
<feature type="binding site" evidence="7">
    <location>
        <position position="108"/>
    </location>
    <ligand>
        <name>Mg(2+)</name>
        <dbReference type="ChEBI" id="CHEBI:18420"/>
        <label>1</label>
        <note>catalytic</note>
    </ligand>
</feature>
<dbReference type="EC" id="3.1.3.25" evidence="8"/>
<feature type="binding site" evidence="7">
    <location>
        <position position="105"/>
    </location>
    <ligand>
        <name>Mg(2+)</name>
        <dbReference type="ChEBI" id="CHEBI:18420"/>
        <label>1</label>
        <note>catalytic</note>
    </ligand>
</feature>
<dbReference type="CDD" id="cd01639">
    <property type="entry name" value="IMPase"/>
    <property type="match status" value="1"/>
</dbReference>
<feature type="binding site" evidence="7">
    <location>
        <position position="89"/>
    </location>
    <ligand>
        <name>Mg(2+)</name>
        <dbReference type="ChEBI" id="CHEBI:18420"/>
        <label>1</label>
        <note>catalytic</note>
    </ligand>
</feature>
<dbReference type="GO" id="GO:0006020">
    <property type="term" value="P:inositol metabolic process"/>
    <property type="evidence" value="ECO:0007669"/>
    <property type="project" value="TreeGrafter"/>
</dbReference>
<proteinExistence type="inferred from homology"/>
<evidence type="ECO:0000313" key="10">
    <source>
        <dbReference type="Proteomes" id="UP000569329"/>
    </source>
</evidence>
<dbReference type="PROSITE" id="PS00629">
    <property type="entry name" value="IMP_1"/>
    <property type="match status" value="1"/>
</dbReference>
<dbReference type="InterPro" id="IPR020583">
    <property type="entry name" value="Inositol_monoP_metal-BS"/>
</dbReference>
<dbReference type="InterPro" id="IPR000760">
    <property type="entry name" value="Inositol_monophosphatase-like"/>
</dbReference>
<dbReference type="PANTHER" id="PTHR20854:SF4">
    <property type="entry name" value="INOSITOL-1-MONOPHOSPHATASE-RELATED"/>
    <property type="match status" value="1"/>
</dbReference>
<comment type="caution">
    <text evidence="9">The sequence shown here is derived from an EMBL/GenBank/DDBJ whole genome shotgun (WGS) entry which is preliminary data.</text>
</comment>
<evidence type="ECO:0000256" key="2">
    <source>
        <dbReference type="ARBA" id="ARBA00001946"/>
    </source>
</evidence>
<feature type="binding site" evidence="7">
    <location>
        <position position="232"/>
    </location>
    <ligand>
        <name>Mg(2+)</name>
        <dbReference type="ChEBI" id="CHEBI:18420"/>
        <label>1</label>
        <note>catalytic</note>
    </ligand>
</feature>
<evidence type="ECO:0000256" key="8">
    <source>
        <dbReference type="RuleBase" id="RU364068"/>
    </source>
</evidence>
<keyword evidence="10" id="KW-1185">Reference proteome</keyword>
<dbReference type="PROSITE" id="PS00630">
    <property type="entry name" value="IMP_2"/>
    <property type="match status" value="1"/>
</dbReference>
<dbReference type="GO" id="GO:0046854">
    <property type="term" value="P:phosphatidylinositol phosphate biosynthetic process"/>
    <property type="evidence" value="ECO:0007669"/>
    <property type="project" value="InterPro"/>
</dbReference>
<evidence type="ECO:0000256" key="5">
    <source>
        <dbReference type="ARBA" id="ARBA00022801"/>
    </source>
</evidence>
<feature type="binding site" evidence="7">
    <location>
        <position position="107"/>
    </location>
    <ligand>
        <name>Mg(2+)</name>
        <dbReference type="ChEBI" id="CHEBI:18420"/>
        <label>1</label>
        <note>catalytic</note>
    </ligand>
</feature>
<evidence type="ECO:0000256" key="1">
    <source>
        <dbReference type="ARBA" id="ARBA00001033"/>
    </source>
</evidence>
<reference evidence="9 10" key="1">
    <citation type="submission" date="2020-07" db="EMBL/GenBank/DDBJ databases">
        <title>Sequencing the genomes of 1000 actinobacteria strains.</title>
        <authorList>
            <person name="Klenk H.-P."/>
        </authorList>
    </citation>
    <scope>NUCLEOTIDE SEQUENCE [LARGE SCALE GENOMIC DNA]</scope>
    <source>
        <strain evidence="9 10">DSM 45975</strain>
    </source>
</reference>
<evidence type="ECO:0000313" key="9">
    <source>
        <dbReference type="EMBL" id="MBA8825687.1"/>
    </source>
</evidence>
<evidence type="ECO:0000256" key="3">
    <source>
        <dbReference type="ARBA" id="ARBA00009759"/>
    </source>
</evidence>
<dbReference type="PRINTS" id="PR00377">
    <property type="entry name" value="IMPHPHTASES"/>
</dbReference>
<dbReference type="GO" id="GO:0007165">
    <property type="term" value="P:signal transduction"/>
    <property type="evidence" value="ECO:0007669"/>
    <property type="project" value="TreeGrafter"/>
</dbReference>
<protein>
    <recommendedName>
        <fullName evidence="8">Inositol-1-monophosphatase</fullName>
        <ecNumber evidence="8">3.1.3.25</ecNumber>
    </recommendedName>
</protein>
<gene>
    <name evidence="9" type="ORF">FHX42_003053</name>
</gene>
<keyword evidence="6 7" id="KW-0460">Magnesium</keyword>
<dbReference type="SUPFAM" id="SSF56655">
    <property type="entry name" value="Carbohydrate phosphatase"/>
    <property type="match status" value="1"/>
</dbReference>
<dbReference type="GO" id="GO:0046872">
    <property type="term" value="F:metal ion binding"/>
    <property type="evidence" value="ECO:0007669"/>
    <property type="project" value="UniProtKB-KW"/>
</dbReference>
<evidence type="ECO:0000256" key="6">
    <source>
        <dbReference type="ARBA" id="ARBA00022842"/>
    </source>
</evidence>
<dbReference type="EMBL" id="JACGWZ010000004">
    <property type="protein sequence ID" value="MBA8825687.1"/>
    <property type="molecule type" value="Genomic_DNA"/>
</dbReference>
<dbReference type="InterPro" id="IPR033942">
    <property type="entry name" value="IMPase"/>
</dbReference>